<name>A0ABR7RPK5_9PROT</name>
<feature type="domain" description="DUF218" evidence="2">
    <location>
        <begin position="86"/>
        <end position="244"/>
    </location>
</feature>
<keyword evidence="4" id="KW-1185">Reference proteome</keyword>
<dbReference type="InterPro" id="IPR014729">
    <property type="entry name" value="Rossmann-like_a/b/a_fold"/>
</dbReference>
<dbReference type="Pfam" id="PF02698">
    <property type="entry name" value="DUF218"/>
    <property type="match status" value="1"/>
</dbReference>
<gene>
    <name evidence="3" type="ORF">IBL26_15635</name>
</gene>
<protein>
    <submittedName>
        <fullName evidence="3">YdcF family protein</fullName>
    </submittedName>
</protein>
<dbReference type="InterPro" id="IPR003848">
    <property type="entry name" value="DUF218"/>
</dbReference>
<dbReference type="Gene3D" id="3.40.50.620">
    <property type="entry name" value="HUPs"/>
    <property type="match status" value="1"/>
</dbReference>
<keyword evidence="1" id="KW-1133">Transmembrane helix</keyword>
<organism evidence="3 4">
    <name type="scientific">Teichococcus aerophilus</name>
    <dbReference type="NCBI Taxonomy" id="1224513"/>
    <lineage>
        <taxon>Bacteria</taxon>
        <taxon>Pseudomonadati</taxon>
        <taxon>Pseudomonadota</taxon>
        <taxon>Alphaproteobacteria</taxon>
        <taxon>Acetobacterales</taxon>
        <taxon>Roseomonadaceae</taxon>
        <taxon>Roseomonas</taxon>
    </lineage>
</organism>
<keyword evidence="1" id="KW-0812">Transmembrane</keyword>
<dbReference type="InterPro" id="IPR051599">
    <property type="entry name" value="Cell_Envelope_Assoc"/>
</dbReference>
<proteinExistence type="predicted"/>
<reference evidence="3 4" key="1">
    <citation type="journal article" date="2013" name="Int. J. Syst. Evol. Microbiol.">
        <title>Roseomonas aerophila sp. nov., isolated from air.</title>
        <authorList>
            <person name="Kim S.J."/>
            <person name="Weon H.Y."/>
            <person name="Ahn J.H."/>
            <person name="Hong S.B."/>
            <person name="Seok S.J."/>
            <person name="Whang K.S."/>
            <person name="Kwon S.W."/>
        </authorList>
    </citation>
    <scope>NUCLEOTIDE SEQUENCE [LARGE SCALE GENOMIC DNA]</scope>
    <source>
        <strain evidence="3 4">NBRC 108923</strain>
    </source>
</reference>
<dbReference type="Proteomes" id="UP000626026">
    <property type="component" value="Unassembled WGS sequence"/>
</dbReference>
<dbReference type="RefSeq" id="WP_187785436.1">
    <property type="nucleotide sequence ID" value="NZ_JACTVA010000029.1"/>
</dbReference>
<evidence type="ECO:0000259" key="2">
    <source>
        <dbReference type="Pfam" id="PF02698"/>
    </source>
</evidence>
<keyword evidence="1" id="KW-0472">Membrane</keyword>
<comment type="caution">
    <text evidence="3">The sequence shown here is derived from an EMBL/GenBank/DDBJ whole genome shotgun (WGS) entry which is preliminary data.</text>
</comment>
<dbReference type="PANTHER" id="PTHR30336">
    <property type="entry name" value="INNER MEMBRANE PROTEIN, PROBABLE PERMEASE"/>
    <property type="match status" value="1"/>
</dbReference>
<feature type="transmembrane region" description="Helical" evidence="1">
    <location>
        <begin position="41"/>
        <end position="64"/>
    </location>
</feature>
<feature type="transmembrane region" description="Helical" evidence="1">
    <location>
        <begin position="12"/>
        <end position="35"/>
    </location>
</feature>
<dbReference type="CDD" id="cd06259">
    <property type="entry name" value="YdcF-like"/>
    <property type="match status" value="1"/>
</dbReference>
<sequence length="252" mass="26483">MNPAAGMLLQQTLTALVLPPIGLVLACLAGGVLAWRGWRAGGAVVVLSALGLGLLSTPVAANLLMSSLEREVVEENAGVQAVTPGAIVILGAETVSSLNGIEVGPLTLERLRAGAALQRRTGLPLLVTGGRLSAGAPPLATLMNESLKTDFGVPVRWIEAEAADTRGNATGSIAILQQAGINSAYVVTHGWHLPRALAAFRRYGLEVVGAPVRIGRNPSMAWSDWLPRPDHLAESWFALREWAGRIVYALRD</sequence>
<dbReference type="PANTHER" id="PTHR30336:SF4">
    <property type="entry name" value="ENVELOPE BIOGENESIS FACTOR ELYC"/>
    <property type="match status" value="1"/>
</dbReference>
<accession>A0ABR7RPK5</accession>
<evidence type="ECO:0000313" key="4">
    <source>
        <dbReference type="Proteomes" id="UP000626026"/>
    </source>
</evidence>
<dbReference type="EMBL" id="JACTVA010000029">
    <property type="protein sequence ID" value="MBC9208276.1"/>
    <property type="molecule type" value="Genomic_DNA"/>
</dbReference>
<evidence type="ECO:0000256" key="1">
    <source>
        <dbReference type="SAM" id="Phobius"/>
    </source>
</evidence>
<evidence type="ECO:0000313" key="3">
    <source>
        <dbReference type="EMBL" id="MBC9208276.1"/>
    </source>
</evidence>